<dbReference type="RefSeq" id="WP_072952792.1">
    <property type="nucleotide sequence ID" value="NZ_FQUT01000001.1"/>
</dbReference>
<reference evidence="5" key="1">
    <citation type="submission" date="2016-11" db="EMBL/GenBank/DDBJ databases">
        <authorList>
            <person name="Varghese N."/>
            <person name="Submissions S."/>
        </authorList>
    </citation>
    <scope>NUCLEOTIDE SEQUENCE [LARGE SCALE GENOMIC DNA]</scope>
    <source>
        <strain evidence="5">DSM 27619</strain>
    </source>
</reference>
<evidence type="ECO:0000256" key="2">
    <source>
        <dbReference type="SAM" id="SignalP"/>
    </source>
</evidence>
<evidence type="ECO:0000313" key="4">
    <source>
        <dbReference type="EMBL" id="SHE43647.1"/>
    </source>
</evidence>
<dbReference type="NCBIfam" id="TIGR04183">
    <property type="entry name" value="Por_Secre_tail"/>
    <property type="match status" value="1"/>
</dbReference>
<dbReference type="AlphaFoldDB" id="A0A1M4TH94"/>
<dbReference type="NCBIfam" id="TIGR02167">
    <property type="entry name" value="Liste_lipo_26"/>
    <property type="match status" value="1"/>
</dbReference>
<dbReference type="EMBL" id="FQUT01000001">
    <property type="protein sequence ID" value="SHE43647.1"/>
    <property type="molecule type" value="Genomic_DNA"/>
</dbReference>
<evidence type="ECO:0000256" key="1">
    <source>
        <dbReference type="ARBA" id="ARBA00022729"/>
    </source>
</evidence>
<accession>A0A1M4TH94</accession>
<dbReference type="InterPro" id="IPR011889">
    <property type="entry name" value="Liste_lipo_26"/>
</dbReference>
<dbReference type="InterPro" id="IPR005046">
    <property type="entry name" value="DUF285"/>
</dbReference>
<dbReference type="OrthoDB" id="9813840at2"/>
<dbReference type="Pfam" id="PF03382">
    <property type="entry name" value="DUF285"/>
    <property type="match status" value="1"/>
</dbReference>
<sequence>MYKKLITLLLCIVFIQITKAQNEFITVWKPGTAQQIEFPGRGTGFRVYWEEIGYTQHNGIIDDVTSNLNFIIPFGSPLNPVPANATYRIKISNGNGSFNSIRFFDNTVVPIYSNPDSSKILEIQQWGNIHWTTFNNAFVFCQNMNITATDVPDLSAVTSFREMFYLCMNLVGNPSFNNWNTSTVTDMYYMFGDCYLFNQPIGNWNVSNVTNMSYMFDAANSFNQNLRDWKTSNVMTMEHMFHEASLFNQDIKIWDTKKVTNMVEMFHDTDFNQNLGSWNLSALTNAEDIFLNSGMSCQNYDSTLYGWSLSSTTPNNINISSASPLVYSHPQAVIARNSLITNKGWTISGDTYDNNCLSVLSTSEMITKNPVNIYPNPATDFIYIKNMQDLKTYTIFDASGRTVLQNSLHEDKINISSLIKGSYLLKIITKEKNYNFKFIKK</sequence>
<protein>
    <submittedName>
        <fullName evidence="4">Por secretion system C-terminal sorting domain-containing protein</fullName>
    </submittedName>
</protein>
<feature type="domain" description="Secretion system C-terminal sorting" evidence="3">
    <location>
        <begin position="373"/>
        <end position="438"/>
    </location>
</feature>
<evidence type="ECO:0000313" key="5">
    <source>
        <dbReference type="Proteomes" id="UP000184518"/>
    </source>
</evidence>
<name>A0A1M4TH94_9FLAO</name>
<dbReference type="STRING" id="1416778.SAMN05443633_101234"/>
<dbReference type="Pfam" id="PF18962">
    <property type="entry name" value="Por_Secre_tail"/>
    <property type="match status" value="1"/>
</dbReference>
<dbReference type="Proteomes" id="UP000184518">
    <property type="component" value="Unassembled WGS sequence"/>
</dbReference>
<organism evidence="4 5">
    <name type="scientific">Chryseobacterium arachidis</name>
    <dbReference type="NCBI Taxonomy" id="1416778"/>
    <lineage>
        <taxon>Bacteria</taxon>
        <taxon>Pseudomonadati</taxon>
        <taxon>Bacteroidota</taxon>
        <taxon>Flavobacteriia</taxon>
        <taxon>Flavobacteriales</taxon>
        <taxon>Weeksellaceae</taxon>
        <taxon>Chryseobacterium group</taxon>
        <taxon>Chryseobacterium</taxon>
    </lineage>
</organism>
<feature type="signal peptide" evidence="2">
    <location>
        <begin position="1"/>
        <end position="20"/>
    </location>
</feature>
<feature type="chain" id="PRO_5012928620" evidence="2">
    <location>
        <begin position="21"/>
        <end position="441"/>
    </location>
</feature>
<proteinExistence type="predicted"/>
<keyword evidence="5" id="KW-1185">Reference proteome</keyword>
<dbReference type="InterPro" id="IPR026444">
    <property type="entry name" value="Secre_tail"/>
</dbReference>
<keyword evidence="1 2" id="KW-0732">Signal</keyword>
<evidence type="ECO:0000259" key="3">
    <source>
        <dbReference type="Pfam" id="PF18962"/>
    </source>
</evidence>
<gene>
    <name evidence="4" type="ORF">SAMN05443633_101234</name>
</gene>